<dbReference type="Proteomes" id="UP000298154">
    <property type="component" value="Unassembled WGS sequence"/>
</dbReference>
<accession>A0A4R9AMH4</accession>
<feature type="chain" id="PRO_5020675728" evidence="1">
    <location>
        <begin position="25"/>
        <end position="214"/>
    </location>
</feature>
<evidence type="ECO:0000256" key="1">
    <source>
        <dbReference type="SAM" id="SignalP"/>
    </source>
</evidence>
<organism evidence="2 3">
    <name type="scientific">Cryobacterium ruanii</name>
    <dbReference type="NCBI Taxonomy" id="1259197"/>
    <lineage>
        <taxon>Bacteria</taxon>
        <taxon>Bacillati</taxon>
        <taxon>Actinomycetota</taxon>
        <taxon>Actinomycetes</taxon>
        <taxon>Micrococcales</taxon>
        <taxon>Microbacteriaceae</taxon>
        <taxon>Cryobacterium</taxon>
    </lineage>
</organism>
<dbReference type="AlphaFoldDB" id="A0A4R9AMH4"/>
<feature type="signal peptide" evidence="1">
    <location>
        <begin position="1"/>
        <end position="24"/>
    </location>
</feature>
<protein>
    <submittedName>
        <fullName evidence="2">Uncharacterized protein</fullName>
    </submittedName>
</protein>
<dbReference type="RefSeq" id="WP_134556175.1">
    <property type="nucleotide sequence ID" value="NZ_SOHK01000015.1"/>
</dbReference>
<dbReference type="EMBL" id="SOHK01000015">
    <property type="protein sequence ID" value="TFD65423.1"/>
    <property type="molecule type" value="Genomic_DNA"/>
</dbReference>
<sequence length="214" mass="22600">MRHTTRRLLVGLTAAVLLAGPVSAASAYDGWGGGSYGSSDGRASSYINPDTGAATANNDVDPNSSCFRADQYDMQMFSPAGTATKNVHNDACFLDRNGKKLDGPASFESRGVGVISACPDPDNAGPKTASLRDKNRDGRADLCFQSGYQTKGTAGDFEFHARLNNTGMAGTQYVTWCSDKDADGCSDEWNKSSIRIDWSADGKGSYSSGGYDGR</sequence>
<keyword evidence="1" id="KW-0732">Signal</keyword>
<gene>
    <name evidence="2" type="ORF">E3T47_11480</name>
</gene>
<comment type="caution">
    <text evidence="2">The sequence shown here is derived from an EMBL/GenBank/DDBJ whole genome shotgun (WGS) entry which is preliminary data.</text>
</comment>
<keyword evidence="3" id="KW-1185">Reference proteome</keyword>
<reference evidence="2 3" key="1">
    <citation type="submission" date="2019-03" db="EMBL/GenBank/DDBJ databases">
        <title>Genomics of glacier-inhabiting Cryobacterium strains.</title>
        <authorList>
            <person name="Liu Q."/>
            <person name="Xin Y.-H."/>
        </authorList>
    </citation>
    <scope>NUCLEOTIDE SEQUENCE [LARGE SCALE GENOMIC DNA]</scope>
    <source>
        <strain evidence="2 3">Sr36</strain>
    </source>
</reference>
<dbReference type="OrthoDB" id="5179970at2"/>
<name>A0A4R9AMH4_9MICO</name>
<evidence type="ECO:0000313" key="3">
    <source>
        <dbReference type="Proteomes" id="UP000298154"/>
    </source>
</evidence>
<evidence type="ECO:0000313" key="2">
    <source>
        <dbReference type="EMBL" id="TFD65423.1"/>
    </source>
</evidence>
<proteinExistence type="predicted"/>